<accession>A0A6A7BYA9</accession>
<name>A0A6A7BYA9_9PEZI</name>
<proteinExistence type="inferred from homology"/>
<dbReference type="GO" id="GO:0097526">
    <property type="term" value="C:spliceosomal tri-snRNP complex"/>
    <property type="evidence" value="ECO:0007669"/>
    <property type="project" value="TreeGrafter"/>
</dbReference>
<dbReference type="OrthoDB" id="274944at2759"/>
<dbReference type="PANTHER" id="PTHR10553">
    <property type="entry name" value="SMALL NUCLEAR RIBONUCLEOPROTEIN"/>
    <property type="match status" value="1"/>
</dbReference>
<gene>
    <name evidence="4" type="ORF">K470DRAFT_258160</name>
</gene>
<dbReference type="InterPro" id="IPR010920">
    <property type="entry name" value="LSM_dom_sf"/>
</dbReference>
<evidence type="ECO:0000256" key="1">
    <source>
        <dbReference type="ARBA" id="ARBA00006850"/>
    </source>
</evidence>
<dbReference type="Proteomes" id="UP000799421">
    <property type="component" value="Unassembled WGS sequence"/>
</dbReference>
<dbReference type="Gene3D" id="2.30.30.100">
    <property type="match status" value="1"/>
</dbReference>
<dbReference type="EMBL" id="MU005984">
    <property type="protein sequence ID" value="KAF2860194.1"/>
    <property type="molecule type" value="Genomic_DNA"/>
</dbReference>
<dbReference type="GO" id="GO:0005688">
    <property type="term" value="C:U6 snRNP"/>
    <property type="evidence" value="ECO:0007669"/>
    <property type="project" value="TreeGrafter"/>
</dbReference>
<organism evidence="4 5">
    <name type="scientific">Piedraia hortae CBS 480.64</name>
    <dbReference type="NCBI Taxonomy" id="1314780"/>
    <lineage>
        <taxon>Eukaryota</taxon>
        <taxon>Fungi</taxon>
        <taxon>Dikarya</taxon>
        <taxon>Ascomycota</taxon>
        <taxon>Pezizomycotina</taxon>
        <taxon>Dothideomycetes</taxon>
        <taxon>Dothideomycetidae</taxon>
        <taxon>Capnodiales</taxon>
        <taxon>Piedraiaceae</taxon>
        <taxon>Piedraia</taxon>
    </lineage>
</organism>
<dbReference type="InterPro" id="IPR001163">
    <property type="entry name" value="Sm_dom_euk/arc"/>
</dbReference>
<keyword evidence="2" id="KW-0687">Ribonucleoprotein</keyword>
<keyword evidence="5" id="KW-1185">Reference proteome</keyword>
<dbReference type="SUPFAM" id="SSF50182">
    <property type="entry name" value="Sm-like ribonucleoproteins"/>
    <property type="match status" value="1"/>
</dbReference>
<dbReference type="Pfam" id="PF01423">
    <property type="entry name" value="LSM"/>
    <property type="match status" value="1"/>
</dbReference>
<evidence type="ECO:0000313" key="4">
    <source>
        <dbReference type="EMBL" id="KAF2860194.1"/>
    </source>
</evidence>
<reference evidence="4" key="1">
    <citation type="journal article" date="2020" name="Stud. Mycol.">
        <title>101 Dothideomycetes genomes: a test case for predicting lifestyles and emergence of pathogens.</title>
        <authorList>
            <person name="Haridas S."/>
            <person name="Albert R."/>
            <person name="Binder M."/>
            <person name="Bloem J."/>
            <person name="Labutti K."/>
            <person name="Salamov A."/>
            <person name="Andreopoulos B."/>
            <person name="Baker S."/>
            <person name="Barry K."/>
            <person name="Bills G."/>
            <person name="Bluhm B."/>
            <person name="Cannon C."/>
            <person name="Castanera R."/>
            <person name="Culley D."/>
            <person name="Daum C."/>
            <person name="Ezra D."/>
            <person name="Gonzalez J."/>
            <person name="Henrissat B."/>
            <person name="Kuo A."/>
            <person name="Liang C."/>
            <person name="Lipzen A."/>
            <person name="Lutzoni F."/>
            <person name="Magnuson J."/>
            <person name="Mondo S."/>
            <person name="Nolan M."/>
            <person name="Ohm R."/>
            <person name="Pangilinan J."/>
            <person name="Park H.-J."/>
            <person name="Ramirez L."/>
            <person name="Alfaro M."/>
            <person name="Sun H."/>
            <person name="Tritt A."/>
            <person name="Yoshinaga Y."/>
            <person name="Zwiers L.-H."/>
            <person name="Turgeon B."/>
            <person name="Goodwin S."/>
            <person name="Spatafora J."/>
            <person name="Crous P."/>
            <person name="Grigoriev I."/>
        </authorList>
    </citation>
    <scope>NUCLEOTIDE SEQUENCE</scope>
    <source>
        <strain evidence="4">CBS 480.64</strain>
    </source>
</reference>
<evidence type="ECO:0000259" key="3">
    <source>
        <dbReference type="SMART" id="SM00651"/>
    </source>
</evidence>
<feature type="domain" description="Sm" evidence="3">
    <location>
        <begin position="2"/>
        <end position="75"/>
    </location>
</feature>
<dbReference type="AlphaFoldDB" id="A0A6A7BYA9"/>
<dbReference type="GO" id="GO:0071004">
    <property type="term" value="C:U2-type prespliceosome"/>
    <property type="evidence" value="ECO:0007669"/>
    <property type="project" value="TreeGrafter"/>
</dbReference>
<sequence>MCQIQRWERRRVLWKPSTNLRLTATVVGMLKGYDQLTNLVLDNARETTRDDQGNMASRPLGLLVARGPLIVLLSPKDGSEEISNPFARNDE</sequence>
<dbReference type="SMART" id="SM00651">
    <property type="entry name" value="Sm"/>
    <property type="match status" value="1"/>
</dbReference>
<dbReference type="PANTHER" id="PTHR10553:SF5">
    <property type="entry name" value="U6 SNRNA-ASSOCIATED SM-LIKE PROTEIN LSM7"/>
    <property type="match status" value="1"/>
</dbReference>
<evidence type="ECO:0000256" key="2">
    <source>
        <dbReference type="ARBA" id="ARBA00023274"/>
    </source>
</evidence>
<dbReference type="GO" id="GO:0071013">
    <property type="term" value="C:catalytic step 2 spliceosome"/>
    <property type="evidence" value="ECO:0007669"/>
    <property type="project" value="TreeGrafter"/>
</dbReference>
<dbReference type="InterPro" id="IPR044641">
    <property type="entry name" value="Lsm7/SmG-like"/>
</dbReference>
<dbReference type="GO" id="GO:0003723">
    <property type="term" value="F:RNA binding"/>
    <property type="evidence" value="ECO:0007669"/>
    <property type="project" value="TreeGrafter"/>
</dbReference>
<comment type="similarity">
    <text evidence="1">Belongs to the snRNP Sm proteins family.</text>
</comment>
<protein>
    <recommendedName>
        <fullName evidence="3">Sm domain-containing protein</fullName>
    </recommendedName>
</protein>
<evidence type="ECO:0000313" key="5">
    <source>
        <dbReference type="Proteomes" id="UP000799421"/>
    </source>
</evidence>
<dbReference type="GO" id="GO:1990726">
    <property type="term" value="C:Lsm1-7-Pat1 complex"/>
    <property type="evidence" value="ECO:0007669"/>
    <property type="project" value="TreeGrafter"/>
</dbReference>